<reference evidence="3" key="1">
    <citation type="submission" date="2016-10" db="EMBL/GenBank/DDBJ databases">
        <authorList>
            <person name="Varghese N."/>
            <person name="Submissions S."/>
        </authorList>
    </citation>
    <scope>NUCLEOTIDE SEQUENCE [LARGE SCALE GENOMIC DNA]</scope>
    <source>
        <strain evidence="3">DSM 17044</strain>
    </source>
</reference>
<dbReference type="Proteomes" id="UP000182719">
    <property type="component" value="Unassembled WGS sequence"/>
</dbReference>
<gene>
    <name evidence="2" type="ORF">SAMN05444354_103348</name>
</gene>
<protein>
    <submittedName>
        <fullName evidence="2">DUSAM domain-containing protein</fullName>
    </submittedName>
</protein>
<evidence type="ECO:0000313" key="2">
    <source>
        <dbReference type="EMBL" id="SEL02806.1"/>
    </source>
</evidence>
<dbReference type="RefSeq" id="WP_075005935.1">
    <property type="nucleotide sequence ID" value="NZ_FOAP01000003.1"/>
</dbReference>
<feature type="domain" description="DUSAM" evidence="1">
    <location>
        <begin position="17"/>
        <end position="130"/>
    </location>
</feature>
<dbReference type="AlphaFoldDB" id="A0A1H7LV20"/>
<dbReference type="EMBL" id="FOAP01000003">
    <property type="protein sequence ID" value="SEL02806.1"/>
    <property type="molecule type" value="Genomic_DNA"/>
</dbReference>
<name>A0A1H7LV20_STIAU</name>
<proteinExistence type="predicted"/>
<dbReference type="InterPro" id="IPR011753">
    <property type="entry name" value="DUSAM_dom"/>
</dbReference>
<dbReference type="OrthoDB" id="5502188at2"/>
<evidence type="ECO:0000259" key="1">
    <source>
        <dbReference type="Pfam" id="PF09543"/>
    </source>
</evidence>
<evidence type="ECO:0000313" key="3">
    <source>
        <dbReference type="Proteomes" id="UP000182719"/>
    </source>
</evidence>
<organism evidence="2 3">
    <name type="scientific">Stigmatella aurantiaca</name>
    <dbReference type="NCBI Taxonomy" id="41"/>
    <lineage>
        <taxon>Bacteria</taxon>
        <taxon>Pseudomonadati</taxon>
        <taxon>Myxococcota</taxon>
        <taxon>Myxococcia</taxon>
        <taxon>Myxococcales</taxon>
        <taxon>Cystobacterineae</taxon>
        <taxon>Archangiaceae</taxon>
        <taxon>Stigmatella</taxon>
    </lineage>
</organism>
<keyword evidence="3" id="KW-1185">Reference proteome</keyword>
<accession>A0A1H7LV20</accession>
<dbReference type="NCBIfam" id="TIGR02267">
    <property type="entry name" value="DUSAM domain"/>
    <property type="match status" value="1"/>
</dbReference>
<dbReference type="Pfam" id="PF09543">
    <property type="entry name" value="DUF2379"/>
    <property type="match status" value="1"/>
</dbReference>
<sequence length="135" mass="14690">MGGEALTLQNEELDALWDHLWGIENRLTHGAPLELSGRMCDLLRAAAPTVAISSATAETALTSAESATVLLFEIRKRIREGSNRINDALVRMYALQDSGDLDGARQQMQDVLAVEVVPLYREIAEGELAKLNGLS</sequence>